<gene>
    <name evidence="1" type="ORF">AFUS01_LOCUS22498</name>
</gene>
<reference evidence="1" key="1">
    <citation type="submission" date="2021-06" db="EMBL/GenBank/DDBJ databases">
        <authorList>
            <person name="Hodson N. C."/>
            <person name="Mongue J. A."/>
            <person name="Jaron S. K."/>
        </authorList>
    </citation>
    <scope>NUCLEOTIDE SEQUENCE</scope>
</reference>
<accession>A0A8J2KFE8</accession>
<proteinExistence type="predicted"/>
<evidence type="ECO:0000313" key="1">
    <source>
        <dbReference type="EMBL" id="CAG7734094.1"/>
    </source>
</evidence>
<evidence type="ECO:0000313" key="2">
    <source>
        <dbReference type="Proteomes" id="UP000708208"/>
    </source>
</evidence>
<keyword evidence="2" id="KW-1185">Reference proteome</keyword>
<comment type="caution">
    <text evidence="1">The sequence shown here is derived from an EMBL/GenBank/DDBJ whole genome shotgun (WGS) entry which is preliminary data.</text>
</comment>
<protein>
    <submittedName>
        <fullName evidence="1">Uncharacterized protein</fullName>
    </submittedName>
</protein>
<dbReference type="AlphaFoldDB" id="A0A8J2KFE8"/>
<feature type="non-terminal residue" evidence="1">
    <location>
        <position position="1"/>
    </location>
</feature>
<organism evidence="1 2">
    <name type="scientific">Allacma fusca</name>
    <dbReference type="NCBI Taxonomy" id="39272"/>
    <lineage>
        <taxon>Eukaryota</taxon>
        <taxon>Metazoa</taxon>
        <taxon>Ecdysozoa</taxon>
        <taxon>Arthropoda</taxon>
        <taxon>Hexapoda</taxon>
        <taxon>Collembola</taxon>
        <taxon>Symphypleona</taxon>
        <taxon>Sminthuridae</taxon>
        <taxon>Allacma</taxon>
    </lineage>
</organism>
<sequence>MSSSSVSQIIFERESKLGELRRRIPDVIVKFPYFQEDFYLFTWLKMGKLRADKTRA</sequence>
<dbReference type="EMBL" id="CAJVCH010262534">
    <property type="protein sequence ID" value="CAG7734094.1"/>
    <property type="molecule type" value="Genomic_DNA"/>
</dbReference>
<name>A0A8J2KFE8_9HEXA</name>
<dbReference type="Proteomes" id="UP000708208">
    <property type="component" value="Unassembled WGS sequence"/>
</dbReference>